<reference evidence="11 12" key="1">
    <citation type="journal article" date="2016" name="Nat. Commun.">
        <title>Thousands of microbial genomes shed light on interconnected biogeochemical processes in an aquifer system.</title>
        <authorList>
            <person name="Anantharaman K."/>
            <person name="Brown C.T."/>
            <person name="Hug L.A."/>
            <person name="Sharon I."/>
            <person name="Castelle C.J."/>
            <person name="Probst A.J."/>
            <person name="Thomas B.C."/>
            <person name="Singh A."/>
            <person name="Wilkins M.J."/>
            <person name="Karaoz U."/>
            <person name="Brodie E.L."/>
            <person name="Williams K.H."/>
            <person name="Hubbard S.S."/>
            <person name="Banfield J.F."/>
        </authorList>
    </citation>
    <scope>NUCLEOTIDE SEQUENCE [LARGE SCALE GENOMIC DNA]</scope>
</reference>
<dbReference type="Pfam" id="PF00271">
    <property type="entry name" value="Helicase_C"/>
    <property type="match status" value="1"/>
</dbReference>
<dbReference type="EMBL" id="MHVH01000005">
    <property type="protein sequence ID" value="OHA90362.1"/>
    <property type="molecule type" value="Genomic_DNA"/>
</dbReference>
<dbReference type="GO" id="GO:0003724">
    <property type="term" value="F:RNA helicase activity"/>
    <property type="evidence" value="ECO:0007669"/>
    <property type="project" value="InterPro"/>
</dbReference>
<evidence type="ECO:0000313" key="12">
    <source>
        <dbReference type="Proteomes" id="UP000178107"/>
    </source>
</evidence>
<dbReference type="SUPFAM" id="SSF52540">
    <property type="entry name" value="P-loop containing nucleoside triphosphate hydrolases"/>
    <property type="match status" value="1"/>
</dbReference>
<keyword evidence="2 7" id="KW-0378">Hydrolase</keyword>
<evidence type="ECO:0000313" key="11">
    <source>
        <dbReference type="EMBL" id="OHA90362.1"/>
    </source>
</evidence>
<dbReference type="Pfam" id="PF00270">
    <property type="entry name" value="DEAD"/>
    <property type="match status" value="1"/>
</dbReference>
<dbReference type="Proteomes" id="UP000178107">
    <property type="component" value="Unassembled WGS sequence"/>
</dbReference>
<dbReference type="InterPro" id="IPR001650">
    <property type="entry name" value="Helicase_C-like"/>
</dbReference>
<sequence>MRYNNNNRFRRPSLRRVPQAFSDVSKFINKAVVTEEVTVFTPEYAFKDFPLHTLLYKNISEKGYITPTPIQDRAIPHVLKGEDIVGIANTGTGKTGAFLIPLINKVLNSPQEKILIVAPVRELAVQINEELKEFAKGSGLFSVVLIGGTNMGAQIRELRHPYNFVIGTPGRIKDHIEHGYLNLSGFKTVVLDEADRMLDMGFIGDMRLLLSKMASGRHTLFFSATLSSEIEKLIHEFLKAPVRISVKTRDTAKNIDQDVIRIKGKTKFDVLRDLLIQEEFSKTLIFSRTKHGADKLAHALTMAGIRASAIHGNKQQNARQKVLEDFKHERVKVLVATDVAARGLDISDISHVINYDLPATYEDYVHRIGRTGRADKKGKALTFIE</sequence>
<feature type="domain" description="Helicase ATP-binding" evidence="8">
    <location>
        <begin position="75"/>
        <end position="244"/>
    </location>
</feature>
<evidence type="ECO:0000259" key="8">
    <source>
        <dbReference type="PROSITE" id="PS51192"/>
    </source>
</evidence>
<dbReference type="InterPro" id="IPR000629">
    <property type="entry name" value="RNA-helicase_DEAD-box_CS"/>
</dbReference>
<dbReference type="SMART" id="SM00490">
    <property type="entry name" value="HELICc"/>
    <property type="match status" value="1"/>
</dbReference>
<dbReference type="CDD" id="cd18787">
    <property type="entry name" value="SF2_C_DEAD"/>
    <property type="match status" value="1"/>
</dbReference>
<dbReference type="AlphaFoldDB" id="A0A1G2SZS7"/>
<feature type="domain" description="DEAD-box RNA helicase Q" evidence="10">
    <location>
        <begin position="44"/>
        <end position="72"/>
    </location>
</feature>
<evidence type="ECO:0000256" key="7">
    <source>
        <dbReference type="RuleBase" id="RU000492"/>
    </source>
</evidence>
<dbReference type="PROSITE" id="PS51194">
    <property type="entry name" value="HELICASE_CTER"/>
    <property type="match status" value="1"/>
</dbReference>
<evidence type="ECO:0000256" key="3">
    <source>
        <dbReference type="ARBA" id="ARBA00022806"/>
    </source>
</evidence>
<comment type="caution">
    <text evidence="11">The sequence shown here is derived from an EMBL/GenBank/DDBJ whole genome shotgun (WGS) entry which is preliminary data.</text>
</comment>
<evidence type="ECO:0000256" key="5">
    <source>
        <dbReference type="ARBA" id="ARBA00038437"/>
    </source>
</evidence>
<dbReference type="PANTHER" id="PTHR47959:SF13">
    <property type="entry name" value="ATP-DEPENDENT RNA HELICASE RHLE"/>
    <property type="match status" value="1"/>
</dbReference>
<evidence type="ECO:0000256" key="6">
    <source>
        <dbReference type="PROSITE-ProRule" id="PRU00552"/>
    </source>
</evidence>
<feature type="short sequence motif" description="Q motif" evidence="6">
    <location>
        <begin position="44"/>
        <end position="72"/>
    </location>
</feature>
<organism evidence="11 12">
    <name type="scientific">Candidatus Zambryskibacteria bacterium RIFCSPHIGHO2_01_FULL_46_25</name>
    <dbReference type="NCBI Taxonomy" id="1802738"/>
    <lineage>
        <taxon>Bacteria</taxon>
        <taxon>Candidatus Zambryskiibacteriota</taxon>
    </lineage>
</organism>
<evidence type="ECO:0000256" key="4">
    <source>
        <dbReference type="ARBA" id="ARBA00022840"/>
    </source>
</evidence>
<dbReference type="InterPro" id="IPR014001">
    <property type="entry name" value="Helicase_ATP-bd"/>
</dbReference>
<dbReference type="InterPro" id="IPR014014">
    <property type="entry name" value="RNA_helicase_DEAD_Q_motif"/>
</dbReference>
<evidence type="ECO:0008006" key="13">
    <source>
        <dbReference type="Google" id="ProtNLM"/>
    </source>
</evidence>
<dbReference type="GO" id="GO:0005829">
    <property type="term" value="C:cytosol"/>
    <property type="evidence" value="ECO:0007669"/>
    <property type="project" value="TreeGrafter"/>
</dbReference>
<keyword evidence="4 7" id="KW-0067">ATP-binding</keyword>
<dbReference type="InterPro" id="IPR011545">
    <property type="entry name" value="DEAD/DEAH_box_helicase_dom"/>
</dbReference>
<evidence type="ECO:0000256" key="2">
    <source>
        <dbReference type="ARBA" id="ARBA00022801"/>
    </source>
</evidence>
<dbReference type="GO" id="GO:0003676">
    <property type="term" value="F:nucleic acid binding"/>
    <property type="evidence" value="ECO:0007669"/>
    <property type="project" value="InterPro"/>
</dbReference>
<proteinExistence type="inferred from homology"/>
<dbReference type="GO" id="GO:0016787">
    <property type="term" value="F:hydrolase activity"/>
    <property type="evidence" value="ECO:0007669"/>
    <property type="project" value="UniProtKB-KW"/>
</dbReference>
<evidence type="ECO:0000256" key="1">
    <source>
        <dbReference type="ARBA" id="ARBA00022741"/>
    </source>
</evidence>
<gene>
    <name evidence="11" type="ORF">A2838_02050</name>
</gene>
<dbReference type="PROSITE" id="PS51195">
    <property type="entry name" value="Q_MOTIF"/>
    <property type="match status" value="1"/>
</dbReference>
<dbReference type="GO" id="GO:0005524">
    <property type="term" value="F:ATP binding"/>
    <property type="evidence" value="ECO:0007669"/>
    <property type="project" value="UniProtKB-KW"/>
</dbReference>
<dbReference type="SMART" id="SM00487">
    <property type="entry name" value="DEXDc"/>
    <property type="match status" value="1"/>
</dbReference>
<evidence type="ECO:0000259" key="10">
    <source>
        <dbReference type="PROSITE" id="PS51195"/>
    </source>
</evidence>
<dbReference type="InterPro" id="IPR050079">
    <property type="entry name" value="DEAD_box_RNA_helicase"/>
</dbReference>
<dbReference type="PANTHER" id="PTHR47959">
    <property type="entry name" value="ATP-DEPENDENT RNA HELICASE RHLE-RELATED"/>
    <property type="match status" value="1"/>
</dbReference>
<keyword evidence="3 7" id="KW-0347">Helicase</keyword>
<keyword evidence="1 7" id="KW-0547">Nucleotide-binding</keyword>
<evidence type="ECO:0000259" key="9">
    <source>
        <dbReference type="PROSITE" id="PS51194"/>
    </source>
</evidence>
<dbReference type="CDD" id="cd00268">
    <property type="entry name" value="DEADc"/>
    <property type="match status" value="1"/>
</dbReference>
<dbReference type="Gene3D" id="3.40.50.300">
    <property type="entry name" value="P-loop containing nucleotide triphosphate hydrolases"/>
    <property type="match status" value="2"/>
</dbReference>
<accession>A0A1G2SZS7</accession>
<name>A0A1G2SZS7_9BACT</name>
<protein>
    <recommendedName>
        <fullName evidence="13">RNA helicase</fullName>
    </recommendedName>
</protein>
<feature type="domain" description="Helicase C-terminal" evidence="9">
    <location>
        <begin position="270"/>
        <end position="385"/>
    </location>
</feature>
<dbReference type="InterPro" id="IPR044742">
    <property type="entry name" value="DEAD/DEAH_RhlB"/>
</dbReference>
<dbReference type="PROSITE" id="PS51192">
    <property type="entry name" value="HELICASE_ATP_BIND_1"/>
    <property type="match status" value="1"/>
</dbReference>
<comment type="similarity">
    <text evidence="5 7">Belongs to the DEAD box helicase family.</text>
</comment>
<dbReference type="PROSITE" id="PS00039">
    <property type="entry name" value="DEAD_ATP_HELICASE"/>
    <property type="match status" value="1"/>
</dbReference>
<dbReference type="InterPro" id="IPR027417">
    <property type="entry name" value="P-loop_NTPase"/>
</dbReference>